<feature type="domain" description="Pyruvate carboxyltransferase" evidence="11">
    <location>
        <begin position="69"/>
        <end position="346"/>
    </location>
</feature>
<dbReference type="PROSITE" id="PS00815">
    <property type="entry name" value="AIPM_HOMOCIT_SYNTH_1"/>
    <property type="match status" value="1"/>
</dbReference>
<evidence type="ECO:0000256" key="8">
    <source>
        <dbReference type="ARBA" id="ARBA00022723"/>
    </source>
</evidence>
<dbReference type="EMBL" id="ATJV01000081">
    <property type="protein sequence ID" value="EPZ14485.1"/>
    <property type="molecule type" value="Genomic_DNA"/>
</dbReference>
<comment type="catalytic activity">
    <reaction evidence="1 10">
        <text>3-methyl-2-oxobutanoate + acetyl-CoA + H2O = (2S)-2-isopropylmalate + CoA + H(+)</text>
        <dbReference type="Rhea" id="RHEA:21524"/>
        <dbReference type="ChEBI" id="CHEBI:1178"/>
        <dbReference type="ChEBI" id="CHEBI:11851"/>
        <dbReference type="ChEBI" id="CHEBI:15377"/>
        <dbReference type="ChEBI" id="CHEBI:15378"/>
        <dbReference type="ChEBI" id="CHEBI:57287"/>
        <dbReference type="ChEBI" id="CHEBI:57288"/>
        <dbReference type="EC" id="2.3.3.13"/>
    </reaction>
</comment>
<dbReference type="InterPro" id="IPR005668">
    <property type="entry name" value="IPM_Synthase"/>
</dbReference>
<dbReference type="PANTHER" id="PTHR46911">
    <property type="match status" value="1"/>
</dbReference>
<accession>S9ZB33</accession>
<evidence type="ECO:0000256" key="4">
    <source>
        <dbReference type="ARBA" id="ARBA00012973"/>
    </source>
</evidence>
<dbReference type="InterPro" id="IPR002034">
    <property type="entry name" value="AIPM/Hcit_synth_CS"/>
</dbReference>
<comment type="similarity">
    <text evidence="3 10">Belongs to the alpha-IPM synthase/homocitrate synthase family. LeuA type 2 subfamily.</text>
</comment>
<keyword evidence="5 10" id="KW-0432">Leucine biosynthesis</keyword>
<dbReference type="Gene3D" id="3.30.160.270">
    <property type="match status" value="1"/>
</dbReference>
<dbReference type="GO" id="GO:0003985">
    <property type="term" value="F:acetyl-CoA C-acetyltransferase activity"/>
    <property type="evidence" value="ECO:0007669"/>
    <property type="project" value="UniProtKB-UniRule"/>
</dbReference>
<dbReference type="Gene3D" id="3.20.20.70">
    <property type="entry name" value="Aldolase class I"/>
    <property type="match status" value="1"/>
</dbReference>
<dbReference type="InterPro" id="IPR036230">
    <property type="entry name" value="LeuA_allosteric_dom_sf"/>
</dbReference>
<comment type="function">
    <text evidence="10">Catalyzes the condensation of the acetyl group of acetyl-CoA with 3-methyl-2-oxobutanoate (2-ketoisovalerate) to form 3-carboxy-3-hydroxy-4-methylpentanoate (2-isopropylmalate).</text>
</comment>
<dbReference type="SUPFAM" id="SSF51569">
    <property type="entry name" value="Aldolase"/>
    <property type="match status" value="1"/>
</dbReference>
<dbReference type="InterPro" id="IPR000891">
    <property type="entry name" value="PYR_CT"/>
</dbReference>
<keyword evidence="8 10" id="KW-0479">Metal-binding</keyword>
<comment type="caution">
    <text evidence="12">The sequence shown here is derived from an EMBL/GenBank/DDBJ whole genome shotgun (WGS) entry which is preliminary data.</text>
</comment>
<dbReference type="GO" id="GO:0005737">
    <property type="term" value="C:cytoplasm"/>
    <property type="evidence" value="ECO:0007669"/>
    <property type="project" value="UniProtKB-SubCell"/>
</dbReference>
<feature type="binding site" evidence="10">
    <location>
        <position position="321"/>
    </location>
    <ligand>
        <name>Mg(2+)</name>
        <dbReference type="ChEBI" id="CHEBI:18420"/>
    </ligand>
</feature>
<dbReference type="PANTHER" id="PTHR46911:SF1">
    <property type="entry name" value="2-ISOPROPYLMALATE SYNTHASE"/>
    <property type="match status" value="1"/>
</dbReference>
<dbReference type="HAMAP" id="MF_00572">
    <property type="entry name" value="LeuA_type2"/>
    <property type="match status" value="1"/>
</dbReference>
<evidence type="ECO:0000256" key="9">
    <source>
        <dbReference type="ARBA" id="ARBA00023304"/>
    </source>
</evidence>
<feature type="binding site" evidence="10">
    <location>
        <position position="285"/>
    </location>
    <ligand>
        <name>Mg(2+)</name>
        <dbReference type="ChEBI" id="CHEBI:18420"/>
    </ligand>
</feature>
<keyword evidence="9 10" id="KW-0100">Branched-chain amino acid biosynthesis</keyword>
<evidence type="ECO:0000256" key="2">
    <source>
        <dbReference type="ARBA" id="ARBA00004689"/>
    </source>
</evidence>
<dbReference type="STRING" id="1348657.M622_05750"/>
<dbReference type="InterPro" id="IPR013709">
    <property type="entry name" value="2-isopropylmalate_synth_dimer"/>
</dbReference>
<evidence type="ECO:0000313" key="12">
    <source>
        <dbReference type="EMBL" id="EPZ14485.1"/>
    </source>
</evidence>
<name>S9ZB33_9RHOO</name>
<dbReference type="InterPro" id="IPR013785">
    <property type="entry name" value="Aldolase_TIM"/>
</dbReference>
<dbReference type="GO" id="GO:0003852">
    <property type="term" value="F:2-isopropylmalate synthase activity"/>
    <property type="evidence" value="ECO:0007669"/>
    <property type="project" value="UniProtKB-UniRule"/>
</dbReference>
<proteinExistence type="inferred from homology"/>
<evidence type="ECO:0000313" key="13">
    <source>
        <dbReference type="Proteomes" id="UP000015455"/>
    </source>
</evidence>
<evidence type="ECO:0000256" key="7">
    <source>
        <dbReference type="ARBA" id="ARBA00022679"/>
    </source>
</evidence>
<dbReference type="Pfam" id="PF22615">
    <property type="entry name" value="IPMS_D2"/>
    <property type="match status" value="1"/>
</dbReference>
<keyword evidence="10" id="KW-0460">Magnesium</keyword>
<comment type="pathway">
    <text evidence="2 10">Amino-acid biosynthesis; L-leucine biosynthesis; L-leucine from 3-methyl-2-oxobutanoate: step 1/4.</text>
</comment>
<dbReference type="InterPro" id="IPR054692">
    <property type="entry name" value="LeuA-like_post-cat"/>
</dbReference>
<dbReference type="eggNOG" id="COG0119">
    <property type="taxonomic scope" value="Bacteria"/>
</dbReference>
<comment type="subunit">
    <text evidence="10">Homodimer.</text>
</comment>
<dbReference type="PROSITE" id="PS00816">
    <property type="entry name" value="AIPM_HOMOCIT_SYNTH_2"/>
    <property type="match status" value="1"/>
</dbReference>
<keyword evidence="12" id="KW-0012">Acyltransferase</keyword>
<dbReference type="Proteomes" id="UP000015455">
    <property type="component" value="Unassembled WGS sequence"/>
</dbReference>
<keyword evidence="13" id="KW-1185">Reference proteome</keyword>
<feature type="binding site" evidence="10">
    <location>
        <position position="287"/>
    </location>
    <ligand>
        <name>Mg(2+)</name>
        <dbReference type="ChEBI" id="CHEBI:18420"/>
    </ligand>
</feature>
<dbReference type="FunFam" id="3.20.20.70:FF:000045">
    <property type="entry name" value="2-isopropylmalate synthase"/>
    <property type="match status" value="1"/>
</dbReference>
<dbReference type="GO" id="GO:0000287">
    <property type="term" value="F:magnesium ion binding"/>
    <property type="evidence" value="ECO:0007669"/>
    <property type="project" value="UniProtKB-UniRule"/>
</dbReference>
<organism evidence="12 13">
    <name type="scientific">Thauera terpenica 58Eu</name>
    <dbReference type="NCBI Taxonomy" id="1348657"/>
    <lineage>
        <taxon>Bacteria</taxon>
        <taxon>Pseudomonadati</taxon>
        <taxon>Pseudomonadota</taxon>
        <taxon>Betaproteobacteria</taxon>
        <taxon>Rhodocyclales</taxon>
        <taxon>Zoogloeaceae</taxon>
        <taxon>Thauera</taxon>
    </lineage>
</organism>
<dbReference type="GO" id="GO:0009098">
    <property type="term" value="P:L-leucine biosynthetic process"/>
    <property type="evidence" value="ECO:0007669"/>
    <property type="project" value="UniProtKB-UniRule"/>
</dbReference>
<evidence type="ECO:0000256" key="1">
    <source>
        <dbReference type="ARBA" id="ARBA00000064"/>
    </source>
</evidence>
<comment type="subcellular location">
    <subcellularLocation>
        <location evidence="10">Cytoplasm</location>
    </subcellularLocation>
</comment>
<evidence type="ECO:0000259" key="11">
    <source>
        <dbReference type="PROSITE" id="PS50991"/>
    </source>
</evidence>
<dbReference type="AlphaFoldDB" id="S9ZB33"/>
<dbReference type="Pfam" id="PF00682">
    <property type="entry name" value="HMGL-like"/>
    <property type="match status" value="1"/>
</dbReference>
<evidence type="ECO:0000256" key="3">
    <source>
        <dbReference type="ARBA" id="ARBA00009767"/>
    </source>
</evidence>
<dbReference type="NCBIfam" id="NF002991">
    <property type="entry name" value="PRK03739.1"/>
    <property type="match status" value="1"/>
</dbReference>
<sequence>MMLLKSRRSQCNNAIVCLSSARKLLPIESRPAHEDRAMMLPQPATKYRPFPAVMLTDRQWPGKLIDKAPIWMSTDLRDGNQALFEPMNVERKMRMFRSVCDIGFKEIEVGFPSASQTDFDFVRTLVTGGHVPQDVTIQVLTQAREDLIRRTMESVRGARRAIIHVYNATSPTFREVVFNMDKAQVVALAVSAVRLIKHIAAEMKADCGTEIALEYSPETFSATELDFAKEVCDAVTAAWGATPDNKVILNLPATVEVSTPNVYADQVEWMHRNLARRDSVVLSLHPHNDRGTGVAAAELGMMAGADRVEGCLFGNGERTGNVDIVTLALNMYTQGVSPGLDFSDINAVARTVEHCNQLPIHPRHPYVGDLVFTAFSGSHQDAIKKGFAAQKAGSGETRPWNVPYLPIDPADLGRSYDSVIRVNSQSGKGGIAYLLETEYGIAMPRRLQVEFSREVQQVTDSSGGEMSAADIWQLFSTTYLDTIAPVRYVEHHLFERGEAQGIRLVVEIAGTRHLLVGEGNGPIDAAVHALRGAGIDVQVRSFEERSISASAEGGNAQACAFLELMSHSGSSGDRYGVGIDGNIVTASIRAIISGVNRLQADLPLSLGARAA</sequence>
<keyword evidence="7 10" id="KW-0808">Transferase</keyword>
<dbReference type="PROSITE" id="PS50991">
    <property type="entry name" value="PYR_CT"/>
    <property type="match status" value="1"/>
</dbReference>
<dbReference type="Pfam" id="PF08502">
    <property type="entry name" value="LeuA_dimer"/>
    <property type="match status" value="1"/>
</dbReference>
<reference evidence="12 13" key="1">
    <citation type="submission" date="2013-06" db="EMBL/GenBank/DDBJ databases">
        <title>Draft genome sequence of Thauera terpenica.</title>
        <authorList>
            <person name="Liu B."/>
            <person name="Frostegard A.H."/>
            <person name="Shapleigh J.P."/>
        </authorList>
    </citation>
    <scope>NUCLEOTIDE SEQUENCE [LARGE SCALE GENOMIC DNA]</scope>
    <source>
        <strain evidence="12 13">58Eu</strain>
    </source>
</reference>
<dbReference type="SMART" id="SM00917">
    <property type="entry name" value="LeuA_dimer"/>
    <property type="match status" value="1"/>
</dbReference>
<comment type="cofactor">
    <cofactor evidence="10">
        <name>Mg(2+)</name>
        <dbReference type="ChEBI" id="CHEBI:18420"/>
    </cofactor>
</comment>
<feature type="region of interest" description="Regulatory domain" evidence="10">
    <location>
        <begin position="482"/>
        <end position="611"/>
    </location>
</feature>
<keyword evidence="6 10" id="KW-0028">Amino-acid biosynthesis</keyword>
<dbReference type="PATRIC" id="fig|1348657.5.peg.3039"/>
<protein>
    <recommendedName>
        <fullName evidence="4 10">2-isopropylmalate synthase</fullName>
        <ecNumber evidence="4 10">2.3.3.13</ecNumber>
    </recommendedName>
    <alternativeName>
        <fullName evidence="10">Alpha-IPM synthase</fullName>
    </alternativeName>
    <alternativeName>
        <fullName evidence="10">Alpha-isopropylmalate synthase</fullName>
    </alternativeName>
</protein>
<evidence type="ECO:0000256" key="5">
    <source>
        <dbReference type="ARBA" id="ARBA00022430"/>
    </source>
</evidence>
<keyword evidence="10" id="KW-0963">Cytoplasm</keyword>
<dbReference type="SUPFAM" id="SSF110921">
    <property type="entry name" value="2-isopropylmalate synthase LeuA, allosteric (dimerisation) domain"/>
    <property type="match status" value="1"/>
</dbReference>
<evidence type="ECO:0000256" key="6">
    <source>
        <dbReference type="ARBA" id="ARBA00022605"/>
    </source>
</evidence>
<feature type="binding site" evidence="10">
    <location>
        <position position="78"/>
    </location>
    <ligand>
        <name>Mg(2+)</name>
        <dbReference type="ChEBI" id="CHEBI:18420"/>
    </ligand>
</feature>
<evidence type="ECO:0000256" key="10">
    <source>
        <dbReference type="HAMAP-Rule" id="MF_00572"/>
    </source>
</evidence>
<dbReference type="UniPathway" id="UPA00048">
    <property type="reaction ID" value="UER00070"/>
</dbReference>
<dbReference type="NCBIfam" id="TIGR00970">
    <property type="entry name" value="leuA_yeast"/>
    <property type="match status" value="1"/>
</dbReference>
<dbReference type="SUPFAM" id="SSF89000">
    <property type="entry name" value="post-HMGL domain-like"/>
    <property type="match status" value="1"/>
</dbReference>
<dbReference type="InterPro" id="IPR039371">
    <property type="entry name" value="LeuA_N_DRE-TIM"/>
</dbReference>
<gene>
    <name evidence="10" type="primary">leuA</name>
    <name evidence="12" type="ORF">M622_05750</name>
</gene>
<dbReference type="EC" id="2.3.3.13" evidence="4 10"/>
<dbReference type="CDD" id="cd07942">
    <property type="entry name" value="DRE_TIM_LeuA"/>
    <property type="match status" value="1"/>
</dbReference>